<evidence type="ECO:0000313" key="6">
    <source>
        <dbReference type="Proteomes" id="UP000474104"/>
    </source>
</evidence>
<comment type="similarity">
    <text evidence="1">Belongs to the peptidase S51 family.</text>
</comment>
<protein>
    <submittedName>
        <fullName evidence="5">Peptidase</fullName>
    </submittedName>
</protein>
<dbReference type="Pfam" id="PF03575">
    <property type="entry name" value="Peptidase_S51"/>
    <property type="match status" value="1"/>
</dbReference>
<accession>A0A9X5CG66</accession>
<keyword evidence="3" id="KW-0378">Hydrolase</keyword>
<name>A0A9X5CG66_9FIRM</name>
<dbReference type="PANTHER" id="PTHR20842">
    <property type="entry name" value="PROTEASE S51 ALPHA-ASPARTYL DIPEPTIDASE"/>
    <property type="match status" value="1"/>
</dbReference>
<dbReference type="InterPro" id="IPR029062">
    <property type="entry name" value="Class_I_gatase-like"/>
</dbReference>
<dbReference type="OrthoDB" id="9803966at2"/>
<gene>
    <name evidence="5" type="ORF">FMM80_23725</name>
</gene>
<organism evidence="5 6">
    <name type="scientific">Schaedlerella arabinosiphila</name>
    <dbReference type="NCBI Taxonomy" id="2044587"/>
    <lineage>
        <taxon>Bacteria</taxon>
        <taxon>Bacillati</taxon>
        <taxon>Bacillota</taxon>
        <taxon>Clostridia</taxon>
        <taxon>Lachnospirales</taxon>
        <taxon>Lachnospiraceae</taxon>
        <taxon>Schaedlerella</taxon>
    </lineage>
</organism>
<dbReference type="RefSeq" id="WP_004080831.1">
    <property type="nucleotide sequence ID" value="NZ_VIRB01000138.1"/>
</dbReference>
<evidence type="ECO:0000313" key="5">
    <source>
        <dbReference type="EMBL" id="NDO71496.1"/>
    </source>
</evidence>
<comment type="caution">
    <text evidence="5">The sequence shown here is derived from an EMBL/GenBank/DDBJ whole genome shotgun (WGS) entry which is preliminary data.</text>
</comment>
<keyword evidence="2" id="KW-0645">Protease</keyword>
<dbReference type="PANTHER" id="PTHR20842:SF0">
    <property type="entry name" value="ALPHA-ASPARTYL DIPEPTIDASE"/>
    <property type="match status" value="1"/>
</dbReference>
<dbReference type="AlphaFoldDB" id="A0A9X5CG66"/>
<sequence>MNNRHLFLTSDGLTKNMKTSFFNIIGKRPEEVKILYIPTAGIETDGAREGIAVCLYELLLMGIQSENILIYNLELILSKGYKRTYSAYVTDGHIASRLINTEELKEFDAVFVSGGDSAVLCREMVRTGFGCAIEQAVNAGLVYVGISAGSMYAAGNLEKGLNIIPNPIIPHWNGDKLTSLPIGSEEIKLADGQTIYVEGYNICLI</sequence>
<dbReference type="GO" id="GO:0008236">
    <property type="term" value="F:serine-type peptidase activity"/>
    <property type="evidence" value="ECO:0007669"/>
    <property type="project" value="UniProtKB-KW"/>
</dbReference>
<evidence type="ECO:0000256" key="2">
    <source>
        <dbReference type="ARBA" id="ARBA00022670"/>
    </source>
</evidence>
<proteinExistence type="inferred from homology"/>
<evidence type="ECO:0000256" key="4">
    <source>
        <dbReference type="ARBA" id="ARBA00022825"/>
    </source>
</evidence>
<dbReference type="Gene3D" id="3.40.50.880">
    <property type="match status" value="1"/>
</dbReference>
<dbReference type="Proteomes" id="UP000474104">
    <property type="component" value="Unassembled WGS sequence"/>
</dbReference>
<evidence type="ECO:0000256" key="3">
    <source>
        <dbReference type="ARBA" id="ARBA00022801"/>
    </source>
</evidence>
<keyword evidence="4" id="KW-0720">Serine protease</keyword>
<dbReference type="InterPro" id="IPR005320">
    <property type="entry name" value="Peptidase_S51"/>
</dbReference>
<dbReference type="EMBL" id="VIRB01000138">
    <property type="protein sequence ID" value="NDO71496.1"/>
    <property type="molecule type" value="Genomic_DNA"/>
</dbReference>
<evidence type="ECO:0000256" key="1">
    <source>
        <dbReference type="ARBA" id="ARBA00006534"/>
    </source>
</evidence>
<dbReference type="SUPFAM" id="SSF52317">
    <property type="entry name" value="Class I glutamine amidotransferase-like"/>
    <property type="match status" value="1"/>
</dbReference>
<dbReference type="GO" id="GO:0006508">
    <property type="term" value="P:proteolysis"/>
    <property type="evidence" value="ECO:0007669"/>
    <property type="project" value="UniProtKB-KW"/>
</dbReference>
<reference evidence="5 6" key="1">
    <citation type="submission" date="2019-07" db="EMBL/GenBank/DDBJ databases">
        <title>Draft genome sequences of 15 bacterial species constituting the stable defined intestinal microbiota of the GM15 gnotobiotic mouse model.</title>
        <authorList>
            <person name="Elie C."/>
            <person name="Mathieu A."/>
            <person name="Saliou A."/>
            <person name="Darnaud M."/>
            <person name="Leulier F."/>
            <person name="Tamellini A."/>
        </authorList>
    </citation>
    <scope>NUCLEOTIDE SEQUENCE [LARGE SCALE GENOMIC DNA]</scope>
    <source>
        <strain evidence="6">ASF 502</strain>
    </source>
</reference>